<dbReference type="GO" id="GO:0004553">
    <property type="term" value="F:hydrolase activity, hydrolyzing O-glycosyl compounds"/>
    <property type="evidence" value="ECO:0007669"/>
    <property type="project" value="InterPro"/>
</dbReference>
<evidence type="ECO:0000256" key="1">
    <source>
        <dbReference type="ARBA" id="ARBA00012513"/>
    </source>
</evidence>
<feature type="transmembrane region" description="Helical" evidence="8">
    <location>
        <begin position="183"/>
        <end position="203"/>
    </location>
</feature>
<feature type="region of interest" description="Disordered" evidence="7">
    <location>
        <begin position="315"/>
        <end position="337"/>
    </location>
</feature>
<evidence type="ECO:0000259" key="10">
    <source>
        <dbReference type="PROSITE" id="PS51173"/>
    </source>
</evidence>
<feature type="region of interest" description="Disordered" evidence="7">
    <location>
        <begin position="126"/>
        <end position="181"/>
    </location>
</feature>
<dbReference type="InterPro" id="IPR011009">
    <property type="entry name" value="Kinase-like_dom_sf"/>
</dbReference>
<dbReference type="GO" id="GO:0005524">
    <property type="term" value="F:ATP binding"/>
    <property type="evidence" value="ECO:0007669"/>
    <property type="project" value="UniProtKB-KW"/>
</dbReference>
<dbReference type="Gene3D" id="2.60.40.290">
    <property type="match status" value="1"/>
</dbReference>
<evidence type="ECO:0000256" key="7">
    <source>
        <dbReference type="SAM" id="MobiDB-lite"/>
    </source>
</evidence>
<evidence type="ECO:0000259" key="9">
    <source>
        <dbReference type="PROSITE" id="PS50011"/>
    </source>
</evidence>
<keyword evidence="5" id="KW-0418">Kinase</keyword>
<proteinExistence type="predicted"/>
<feature type="domain" description="Protein kinase" evidence="9">
    <location>
        <begin position="1"/>
        <end position="125"/>
    </location>
</feature>
<dbReference type="EC" id="2.7.11.1" evidence="1"/>
<dbReference type="Gene3D" id="1.10.510.10">
    <property type="entry name" value="Transferase(Phosphotransferase) domain 1"/>
    <property type="match status" value="1"/>
</dbReference>
<feature type="region of interest" description="Disordered" evidence="7">
    <location>
        <begin position="208"/>
        <end position="228"/>
    </location>
</feature>
<dbReference type="AlphaFoldDB" id="A0A3M2KWL6"/>
<dbReference type="SUPFAM" id="SSF56112">
    <property type="entry name" value="Protein kinase-like (PK-like)"/>
    <property type="match status" value="1"/>
</dbReference>
<keyword evidence="2" id="KW-0723">Serine/threonine-protein kinase</keyword>
<dbReference type="SUPFAM" id="SSF49384">
    <property type="entry name" value="Carbohydrate-binding domain"/>
    <property type="match status" value="1"/>
</dbReference>
<keyword evidence="3" id="KW-0808">Transferase</keyword>
<evidence type="ECO:0000313" key="12">
    <source>
        <dbReference type="Proteomes" id="UP000282674"/>
    </source>
</evidence>
<protein>
    <recommendedName>
        <fullName evidence="1">non-specific serine/threonine protein kinase</fullName>
        <ecNumber evidence="1">2.7.11.1</ecNumber>
    </recommendedName>
</protein>
<keyword evidence="8" id="KW-1133">Transmembrane helix</keyword>
<dbReference type="InterPro" id="IPR000719">
    <property type="entry name" value="Prot_kinase_dom"/>
</dbReference>
<dbReference type="EMBL" id="RFFG01000248">
    <property type="protein sequence ID" value="RMI29414.1"/>
    <property type="molecule type" value="Genomic_DNA"/>
</dbReference>
<evidence type="ECO:0000256" key="5">
    <source>
        <dbReference type="ARBA" id="ARBA00022777"/>
    </source>
</evidence>
<evidence type="ECO:0000313" key="11">
    <source>
        <dbReference type="EMBL" id="RMI29414.1"/>
    </source>
</evidence>
<dbReference type="PROSITE" id="PS51173">
    <property type="entry name" value="CBM2"/>
    <property type="match status" value="1"/>
</dbReference>
<evidence type="ECO:0000256" key="4">
    <source>
        <dbReference type="ARBA" id="ARBA00022741"/>
    </source>
</evidence>
<dbReference type="Pfam" id="PF00069">
    <property type="entry name" value="Pkinase"/>
    <property type="match status" value="1"/>
</dbReference>
<dbReference type="SMART" id="SM00637">
    <property type="entry name" value="CBD_II"/>
    <property type="match status" value="1"/>
</dbReference>
<accession>A0A3M2KWL6</accession>
<keyword evidence="4" id="KW-0547">Nucleotide-binding</keyword>
<feature type="domain" description="CBM2" evidence="10">
    <location>
        <begin position="225"/>
        <end position="337"/>
    </location>
</feature>
<dbReference type="InterPro" id="IPR012291">
    <property type="entry name" value="CBM2_carb-bd_dom_sf"/>
</dbReference>
<evidence type="ECO:0000256" key="8">
    <source>
        <dbReference type="SAM" id="Phobius"/>
    </source>
</evidence>
<keyword evidence="8" id="KW-0472">Membrane</keyword>
<dbReference type="PROSITE" id="PS00108">
    <property type="entry name" value="PROTEIN_KINASE_ST"/>
    <property type="match status" value="1"/>
</dbReference>
<evidence type="ECO:0000256" key="2">
    <source>
        <dbReference type="ARBA" id="ARBA00022527"/>
    </source>
</evidence>
<evidence type="ECO:0000256" key="6">
    <source>
        <dbReference type="ARBA" id="ARBA00022840"/>
    </source>
</evidence>
<dbReference type="Proteomes" id="UP000282674">
    <property type="component" value="Unassembled WGS sequence"/>
</dbReference>
<dbReference type="GO" id="GO:0004674">
    <property type="term" value="F:protein serine/threonine kinase activity"/>
    <property type="evidence" value="ECO:0007669"/>
    <property type="project" value="UniProtKB-KW"/>
</dbReference>
<dbReference type="InterPro" id="IPR001919">
    <property type="entry name" value="CBD2"/>
</dbReference>
<comment type="caution">
    <text evidence="11">The sequence shown here is derived from an EMBL/GenBank/DDBJ whole genome shotgun (WGS) entry which is preliminary data.</text>
</comment>
<reference evidence="11 12" key="1">
    <citation type="submission" date="2018-10" db="EMBL/GenBank/DDBJ databases">
        <title>Isolation from soil.</title>
        <authorList>
            <person name="Hu J."/>
        </authorList>
    </citation>
    <scope>NUCLEOTIDE SEQUENCE [LARGE SCALE GENOMIC DNA]</scope>
    <source>
        <strain evidence="11 12">NEAU-Ht49</strain>
    </source>
</reference>
<dbReference type="PANTHER" id="PTHR43289">
    <property type="entry name" value="MITOGEN-ACTIVATED PROTEIN KINASE KINASE KINASE 20-RELATED"/>
    <property type="match status" value="1"/>
</dbReference>
<keyword evidence="6" id="KW-0067">ATP-binding</keyword>
<dbReference type="InterPro" id="IPR008271">
    <property type="entry name" value="Ser/Thr_kinase_AS"/>
</dbReference>
<sequence>MGAQAARALAAAHAAGVVHRDVKPANVMLTASGVKVVDFGLALGARTAGGALLGTPAYVAPEVLAGAEPAPSADVYALGVLLRETLPPPVPSGLAALVGRCLDADPGRRPTAAGVGEALAEAAHLPPIASPSSSTPPPDGADEEADAATGVIGDRPAPANPTRILDEPGPPPTGPDRTSRRTLLIGGGAAAALLAVLVLLAAFTGGGRPAASPGRPAATAPSTPSTPSTPVCAVAYAVTGQWAGGFQASVRITNLGARALDGWRLSWTFARGERITQIWNGTRTQTEGEITVTAADYNRGIAPHGTAEFGFLGTASGGAPEPRPDTFTLDGSPCRQA</sequence>
<name>A0A3M2KWL6_9ACTN</name>
<dbReference type="PANTHER" id="PTHR43289:SF6">
    <property type="entry name" value="SERINE_THREONINE-PROTEIN KINASE NEKL-3"/>
    <property type="match status" value="1"/>
</dbReference>
<keyword evidence="12" id="KW-1185">Reference proteome</keyword>
<dbReference type="Pfam" id="PF00553">
    <property type="entry name" value="CBM_2"/>
    <property type="match status" value="1"/>
</dbReference>
<dbReference type="GO" id="GO:0030247">
    <property type="term" value="F:polysaccharide binding"/>
    <property type="evidence" value="ECO:0007669"/>
    <property type="project" value="UniProtKB-UniRule"/>
</dbReference>
<dbReference type="SMART" id="SM00220">
    <property type="entry name" value="S_TKc"/>
    <property type="match status" value="1"/>
</dbReference>
<dbReference type="GO" id="GO:0005975">
    <property type="term" value="P:carbohydrate metabolic process"/>
    <property type="evidence" value="ECO:0007669"/>
    <property type="project" value="InterPro"/>
</dbReference>
<dbReference type="InterPro" id="IPR008965">
    <property type="entry name" value="CBM2/CBM3_carb-bd_dom_sf"/>
</dbReference>
<keyword evidence="8" id="KW-0812">Transmembrane</keyword>
<dbReference type="PROSITE" id="PS50011">
    <property type="entry name" value="PROTEIN_KINASE_DOM"/>
    <property type="match status" value="1"/>
</dbReference>
<evidence type="ECO:0000256" key="3">
    <source>
        <dbReference type="ARBA" id="ARBA00022679"/>
    </source>
</evidence>
<organism evidence="11 12">
    <name type="scientific">Actinomadura harenae</name>
    <dbReference type="NCBI Taxonomy" id="2483351"/>
    <lineage>
        <taxon>Bacteria</taxon>
        <taxon>Bacillati</taxon>
        <taxon>Actinomycetota</taxon>
        <taxon>Actinomycetes</taxon>
        <taxon>Streptosporangiales</taxon>
        <taxon>Thermomonosporaceae</taxon>
        <taxon>Actinomadura</taxon>
    </lineage>
</organism>
<gene>
    <name evidence="11" type="ORF">EBO15_43270</name>
</gene>